<evidence type="ECO:0000256" key="1">
    <source>
        <dbReference type="SAM" id="SignalP"/>
    </source>
</evidence>
<dbReference type="EMBL" id="RJKE01000001">
    <property type="protein sequence ID" value="ROO89892.1"/>
    <property type="molecule type" value="Genomic_DNA"/>
</dbReference>
<reference evidence="2 3" key="1">
    <citation type="submission" date="2018-11" db="EMBL/GenBank/DDBJ databases">
        <title>Sequencing the genomes of 1000 actinobacteria strains.</title>
        <authorList>
            <person name="Klenk H.-P."/>
        </authorList>
    </citation>
    <scope>NUCLEOTIDE SEQUENCE [LARGE SCALE GENOMIC DNA]</scope>
    <source>
        <strain evidence="2 3">DSM 44254</strain>
    </source>
</reference>
<dbReference type="Proteomes" id="UP000272400">
    <property type="component" value="Unassembled WGS sequence"/>
</dbReference>
<organism evidence="2 3">
    <name type="scientific">Actinocorallia herbida</name>
    <dbReference type="NCBI Taxonomy" id="58109"/>
    <lineage>
        <taxon>Bacteria</taxon>
        <taxon>Bacillati</taxon>
        <taxon>Actinomycetota</taxon>
        <taxon>Actinomycetes</taxon>
        <taxon>Streptosporangiales</taxon>
        <taxon>Thermomonosporaceae</taxon>
        <taxon>Actinocorallia</taxon>
    </lineage>
</organism>
<comment type="caution">
    <text evidence="2">The sequence shown here is derived from an EMBL/GenBank/DDBJ whole genome shotgun (WGS) entry which is preliminary data.</text>
</comment>
<name>A0A3N1D8N1_9ACTN</name>
<dbReference type="OrthoDB" id="53191at2"/>
<feature type="signal peptide" evidence="1">
    <location>
        <begin position="1"/>
        <end position="27"/>
    </location>
</feature>
<keyword evidence="1" id="KW-0732">Signal</keyword>
<protein>
    <submittedName>
        <fullName evidence="2">Uncharacterized protein</fullName>
    </submittedName>
</protein>
<evidence type="ECO:0000313" key="2">
    <source>
        <dbReference type="EMBL" id="ROO89892.1"/>
    </source>
</evidence>
<keyword evidence="3" id="KW-1185">Reference proteome</keyword>
<evidence type="ECO:0000313" key="3">
    <source>
        <dbReference type="Proteomes" id="UP000272400"/>
    </source>
</evidence>
<dbReference type="AlphaFoldDB" id="A0A3N1D8N1"/>
<sequence>MKGPGIRVLSVFALTAGLVALPTAAQAAGPRIDLKVLVVTDGSSPSVAAMAAQLDSEGVPYDLVDLSAPGRPAITRAFLQDTVGGAARAKYQGVVLPNAAPFGDAAEMTALAEFERQFGVRQISSYVYPTPDVGLDYPSSAGELDGTTAELTATAKAGAFRYLKGGVPFENLAPSVPETYGYPATPLPDAAGAHFEPYLTSGGKTLAGVYSSGTRSQMVLTFSANQYQTQFRALGHGLVTWLTKGVHLGINRQYFSVHVDDVFARDARWSGDQNCTPGENCTDPSVTTPDIRMTPADVTAAVDWQAQRAFPLDLYFNGGTSKEIVANEGGDPLLTAFKQQRTKFRWANHTLDHTYLGCEQDFTVSPWACKKDAQGKPVWQTRAYLKAQIADNRTWAAGQGFALQADELVTGEHSGLKILPQQPEDNPNLALAAADTGVKWLGSDASRDFDQRAVGAALTVPRYPMANYFNVGTAAEMADEYNWIYTSRADGGSGICEDNPQIMTCIDPLDPATGYLGHIVPLDARITLAHILRNDPRPHYVHQSNMAEERILYPLLDRVLADYGALFAANSPLVNQRMRDNGAELKRQAAWRAASKQVTAYLQDGKVKVSGAPSGVQVPVTVPEGTRTGLLNLVVFGEKYAGERSAYQTGAVTLTVGAATV</sequence>
<gene>
    <name evidence="2" type="ORF">EDD29_7602</name>
</gene>
<feature type="chain" id="PRO_5018137231" evidence="1">
    <location>
        <begin position="28"/>
        <end position="661"/>
    </location>
</feature>
<proteinExistence type="predicted"/>
<dbReference type="RefSeq" id="WP_123668917.1">
    <property type="nucleotide sequence ID" value="NZ_RJKE01000001.1"/>
</dbReference>
<accession>A0A3N1D8N1</accession>